<evidence type="ECO:0000256" key="1">
    <source>
        <dbReference type="ARBA" id="ARBA00001961"/>
    </source>
</evidence>
<keyword evidence="4" id="KW-0560">Oxidoreductase</keyword>
<protein>
    <recommendedName>
        <fullName evidence="7">Fe2OG dioxygenase domain-containing protein</fullName>
    </recommendedName>
</protein>
<dbReference type="AlphaFoldDB" id="A0A423XG55"/>
<feature type="compositionally biased region" description="Acidic residues" evidence="6">
    <location>
        <begin position="17"/>
        <end position="34"/>
    </location>
</feature>
<accession>A0A423XG55</accession>
<dbReference type="InParanoid" id="A0A423XG55"/>
<feature type="region of interest" description="Disordered" evidence="6">
    <location>
        <begin position="1"/>
        <end position="37"/>
    </location>
</feature>
<feature type="domain" description="Fe2OG dioxygenase" evidence="7">
    <location>
        <begin position="195"/>
        <end position="285"/>
    </location>
</feature>
<dbReference type="Gene3D" id="2.60.120.620">
    <property type="entry name" value="q2cbj1_9rhob like domain"/>
    <property type="match status" value="1"/>
</dbReference>
<keyword evidence="3" id="KW-0223">Dioxygenase</keyword>
<dbReference type="GO" id="GO:0051213">
    <property type="term" value="F:dioxygenase activity"/>
    <property type="evidence" value="ECO:0007669"/>
    <property type="project" value="UniProtKB-KW"/>
</dbReference>
<proteinExistence type="predicted"/>
<evidence type="ECO:0000256" key="3">
    <source>
        <dbReference type="ARBA" id="ARBA00022964"/>
    </source>
</evidence>
<evidence type="ECO:0000256" key="4">
    <source>
        <dbReference type="ARBA" id="ARBA00023002"/>
    </source>
</evidence>
<organism evidence="8 9">
    <name type="scientific">Cytospora leucostoma</name>
    <dbReference type="NCBI Taxonomy" id="1230097"/>
    <lineage>
        <taxon>Eukaryota</taxon>
        <taxon>Fungi</taxon>
        <taxon>Dikarya</taxon>
        <taxon>Ascomycota</taxon>
        <taxon>Pezizomycotina</taxon>
        <taxon>Sordariomycetes</taxon>
        <taxon>Sordariomycetidae</taxon>
        <taxon>Diaporthales</taxon>
        <taxon>Cytosporaceae</taxon>
        <taxon>Cytospora</taxon>
    </lineage>
</organism>
<keyword evidence="2" id="KW-0479">Metal-binding</keyword>
<evidence type="ECO:0000256" key="5">
    <source>
        <dbReference type="ARBA" id="ARBA00023004"/>
    </source>
</evidence>
<name>A0A423XG55_9PEZI</name>
<comment type="cofactor">
    <cofactor evidence="1">
        <name>L-ascorbate</name>
        <dbReference type="ChEBI" id="CHEBI:38290"/>
    </cofactor>
</comment>
<dbReference type="GO" id="GO:0031418">
    <property type="term" value="F:L-ascorbic acid binding"/>
    <property type="evidence" value="ECO:0007669"/>
    <property type="project" value="InterPro"/>
</dbReference>
<reference evidence="8 9" key="1">
    <citation type="submission" date="2015-09" db="EMBL/GenBank/DDBJ databases">
        <title>Host preference determinants of Valsa canker pathogens revealed by comparative genomics.</title>
        <authorList>
            <person name="Yin Z."/>
            <person name="Huang L."/>
        </authorList>
    </citation>
    <scope>NUCLEOTIDE SEQUENCE [LARGE SCALE GENOMIC DNA]</scope>
    <source>
        <strain evidence="8 9">SXYLt</strain>
    </source>
</reference>
<dbReference type="SMART" id="SM00702">
    <property type="entry name" value="P4Hc"/>
    <property type="match status" value="1"/>
</dbReference>
<sequence length="315" mass="34250">MAVSVPSISSSSLAVESPDDDLDLFGEESSDTESYDARTWLQERADAARREKLARLPPPSDRTCAQNRTAYVLSGQRLQPTRLGDVFAVDESELVIEAVVDYVQKQGGLQTGRHESFATTDVPVSDLSLAVPPGKGADTVASEGGESRKPETVGSKVLDWVEQRVLSRIASATGFRPEDLGLKDLFVVCYTGRQPFLPEKEGAIHYPIPSKQASLAVHTDGCLMSFSLLLNHQDSFNGGGTFFKATGDTFHLQQGELLMHDAGLEHAGAEVISGQRIVLVGFVETVDVLKEKMRWEALSPRRPPQRVAGPSWTTL</sequence>
<comment type="caution">
    <text evidence="8">The sequence shown here is derived from an EMBL/GenBank/DDBJ whole genome shotgun (WGS) entry which is preliminary data.</text>
</comment>
<evidence type="ECO:0000256" key="2">
    <source>
        <dbReference type="ARBA" id="ARBA00022723"/>
    </source>
</evidence>
<dbReference type="STRING" id="1230097.A0A423XG55"/>
<dbReference type="PROSITE" id="PS51471">
    <property type="entry name" value="FE2OG_OXY"/>
    <property type="match status" value="1"/>
</dbReference>
<feature type="compositionally biased region" description="Low complexity" evidence="6">
    <location>
        <begin position="1"/>
        <end position="16"/>
    </location>
</feature>
<evidence type="ECO:0000256" key="6">
    <source>
        <dbReference type="SAM" id="MobiDB-lite"/>
    </source>
</evidence>
<evidence type="ECO:0000259" key="7">
    <source>
        <dbReference type="PROSITE" id="PS51471"/>
    </source>
</evidence>
<dbReference type="InterPro" id="IPR006620">
    <property type="entry name" value="Pro_4_hyd_alph"/>
</dbReference>
<evidence type="ECO:0000313" key="9">
    <source>
        <dbReference type="Proteomes" id="UP000285146"/>
    </source>
</evidence>
<keyword evidence="9" id="KW-1185">Reference proteome</keyword>
<dbReference type="GO" id="GO:0005506">
    <property type="term" value="F:iron ion binding"/>
    <property type="evidence" value="ECO:0007669"/>
    <property type="project" value="InterPro"/>
</dbReference>
<gene>
    <name evidence="8" type="ORF">VPNG_03051</name>
</gene>
<keyword evidence="5" id="KW-0408">Iron</keyword>
<dbReference type="OrthoDB" id="69177at2759"/>
<dbReference type="EMBL" id="LKEB01000010">
    <property type="protein sequence ID" value="ROW15210.1"/>
    <property type="molecule type" value="Genomic_DNA"/>
</dbReference>
<dbReference type="GO" id="GO:0016705">
    <property type="term" value="F:oxidoreductase activity, acting on paired donors, with incorporation or reduction of molecular oxygen"/>
    <property type="evidence" value="ECO:0007669"/>
    <property type="project" value="InterPro"/>
</dbReference>
<dbReference type="InterPro" id="IPR005123">
    <property type="entry name" value="Oxoglu/Fe-dep_dioxygenase_dom"/>
</dbReference>
<dbReference type="Proteomes" id="UP000285146">
    <property type="component" value="Unassembled WGS sequence"/>
</dbReference>
<evidence type="ECO:0000313" key="8">
    <source>
        <dbReference type="EMBL" id="ROW15210.1"/>
    </source>
</evidence>